<evidence type="ECO:0000256" key="7">
    <source>
        <dbReference type="RuleBase" id="RU003346"/>
    </source>
</evidence>
<dbReference type="InterPro" id="IPR003663">
    <property type="entry name" value="Sugar/inositol_transpt"/>
</dbReference>
<evidence type="ECO:0000256" key="2">
    <source>
        <dbReference type="ARBA" id="ARBA00010992"/>
    </source>
</evidence>
<dbReference type="InterPro" id="IPR020846">
    <property type="entry name" value="MFS_dom"/>
</dbReference>
<evidence type="ECO:0000256" key="4">
    <source>
        <dbReference type="ARBA" id="ARBA00022692"/>
    </source>
</evidence>
<sequence>MARSALVLGLADMVWTSVSGRPDHGSGGFGAGAPRFAAQRKTSIERCNPSLFQHERGKKGPHLRLWCGASGAAAGHAKKAGQPPGRHANATGRGNSGMLIFVALIAAVAGFLFGFDEGVISGAEIFLRKDFDYGATLEGVMTSAVPLGALFGAIVTGRLTERFGRRRILMLAALLFVGGALVSALTPGIWVLVLARLLLGLAIGIAAIVAPLYLSETAPTHRRGVMISAYQLLVTVGILSAYLVNLALAEWEAWRWMFAAGMVPAIVLLLGAWRLPESPRWLALKGRTEEARAVLASLRRDVPAADLAAEAEQILATAQADQGHSNAWGRLFAAAVRPAVVVAMGLFFLQQLSGINAVIYYAPKIFDGTGFSGTTAQLLATVGVGIVNVVMTLVAMWLIDRAGRRRLLLIGFAGTALGLVLLAVSAMMVAQGVEVEGAWDSPEYLGFIGVVIYIAAFAIALGPIPYVMMSEIYPMDVRGPGMAMASIANWGFNYIVVLLFPIALAGVGLDVTFFFFAAICVLGFLFTLALVPETKGISLEAIERHLYAGRPLRRIGDS</sequence>
<evidence type="ECO:0000256" key="1">
    <source>
        <dbReference type="ARBA" id="ARBA00004141"/>
    </source>
</evidence>
<comment type="caution">
    <text evidence="10">The sequence shown here is derived from an EMBL/GenBank/DDBJ whole genome shotgun (WGS) entry which is preliminary data.</text>
</comment>
<evidence type="ECO:0000313" key="11">
    <source>
        <dbReference type="Proteomes" id="UP001595528"/>
    </source>
</evidence>
<feature type="transmembrane region" description="Helical" evidence="8">
    <location>
        <begin position="487"/>
        <end position="507"/>
    </location>
</feature>
<protein>
    <submittedName>
        <fullName evidence="10">Sugar porter family MFS transporter</fullName>
    </submittedName>
</protein>
<keyword evidence="3 7" id="KW-0813">Transport</keyword>
<evidence type="ECO:0000256" key="3">
    <source>
        <dbReference type="ARBA" id="ARBA00022448"/>
    </source>
</evidence>
<keyword evidence="6 8" id="KW-0472">Membrane</keyword>
<dbReference type="PANTHER" id="PTHR48020:SF12">
    <property type="entry name" value="PROTON MYO-INOSITOL COTRANSPORTER"/>
    <property type="match status" value="1"/>
</dbReference>
<feature type="transmembrane region" description="Helical" evidence="8">
    <location>
        <begin position="513"/>
        <end position="531"/>
    </location>
</feature>
<feature type="transmembrane region" description="Helical" evidence="8">
    <location>
        <begin position="227"/>
        <end position="248"/>
    </location>
</feature>
<evidence type="ECO:0000259" key="9">
    <source>
        <dbReference type="PROSITE" id="PS50850"/>
    </source>
</evidence>
<dbReference type="RefSeq" id="WP_379897523.1">
    <property type="nucleotide sequence ID" value="NZ_JBHRTR010000004.1"/>
</dbReference>
<dbReference type="InterPro" id="IPR036259">
    <property type="entry name" value="MFS_trans_sf"/>
</dbReference>
<dbReference type="PROSITE" id="PS00216">
    <property type="entry name" value="SUGAR_TRANSPORT_1"/>
    <property type="match status" value="1"/>
</dbReference>
<dbReference type="Proteomes" id="UP001595528">
    <property type="component" value="Unassembled WGS sequence"/>
</dbReference>
<accession>A0ABV7KU98</accession>
<feature type="transmembrane region" description="Helical" evidence="8">
    <location>
        <begin position="374"/>
        <end position="395"/>
    </location>
</feature>
<feature type="transmembrane region" description="Helical" evidence="8">
    <location>
        <begin position="135"/>
        <end position="156"/>
    </location>
</feature>
<dbReference type="EMBL" id="JBHRTR010000004">
    <property type="protein sequence ID" value="MFC3225705.1"/>
    <property type="molecule type" value="Genomic_DNA"/>
</dbReference>
<feature type="transmembrane region" description="Helical" evidence="8">
    <location>
        <begin position="254"/>
        <end position="275"/>
    </location>
</feature>
<dbReference type="Gene3D" id="1.20.1250.20">
    <property type="entry name" value="MFS general substrate transporter like domains"/>
    <property type="match status" value="1"/>
</dbReference>
<dbReference type="SUPFAM" id="SSF103473">
    <property type="entry name" value="MFS general substrate transporter"/>
    <property type="match status" value="1"/>
</dbReference>
<name>A0ABV7KU98_9PROT</name>
<feature type="transmembrane region" description="Helical" evidence="8">
    <location>
        <begin position="96"/>
        <end position="115"/>
    </location>
</feature>
<comment type="similarity">
    <text evidence="2 7">Belongs to the major facilitator superfamily. Sugar transporter (TC 2.A.1.1) family.</text>
</comment>
<feature type="transmembrane region" description="Helical" evidence="8">
    <location>
        <begin position="407"/>
        <end position="432"/>
    </location>
</feature>
<gene>
    <name evidence="10" type="ORF">ACFOGJ_00585</name>
</gene>
<evidence type="ECO:0000256" key="6">
    <source>
        <dbReference type="ARBA" id="ARBA00023136"/>
    </source>
</evidence>
<organism evidence="10 11">
    <name type="scientific">Marinibaculum pumilum</name>
    <dbReference type="NCBI Taxonomy" id="1766165"/>
    <lineage>
        <taxon>Bacteria</taxon>
        <taxon>Pseudomonadati</taxon>
        <taxon>Pseudomonadota</taxon>
        <taxon>Alphaproteobacteria</taxon>
        <taxon>Rhodospirillales</taxon>
        <taxon>Rhodospirillaceae</taxon>
        <taxon>Marinibaculum</taxon>
    </lineage>
</organism>
<dbReference type="NCBIfam" id="TIGR00879">
    <property type="entry name" value="SP"/>
    <property type="match status" value="1"/>
</dbReference>
<dbReference type="PRINTS" id="PR00171">
    <property type="entry name" value="SUGRTRNSPORT"/>
</dbReference>
<feature type="transmembrane region" description="Helical" evidence="8">
    <location>
        <begin position="197"/>
        <end position="215"/>
    </location>
</feature>
<dbReference type="InterPro" id="IPR005828">
    <property type="entry name" value="MFS_sugar_transport-like"/>
</dbReference>
<keyword evidence="11" id="KW-1185">Reference proteome</keyword>
<dbReference type="PROSITE" id="PS00217">
    <property type="entry name" value="SUGAR_TRANSPORT_2"/>
    <property type="match status" value="1"/>
</dbReference>
<evidence type="ECO:0000313" key="10">
    <source>
        <dbReference type="EMBL" id="MFC3225705.1"/>
    </source>
</evidence>
<reference evidence="11" key="1">
    <citation type="journal article" date="2019" name="Int. J. Syst. Evol. Microbiol.">
        <title>The Global Catalogue of Microorganisms (GCM) 10K type strain sequencing project: providing services to taxonomists for standard genome sequencing and annotation.</title>
        <authorList>
            <consortium name="The Broad Institute Genomics Platform"/>
            <consortium name="The Broad Institute Genome Sequencing Center for Infectious Disease"/>
            <person name="Wu L."/>
            <person name="Ma J."/>
        </authorList>
    </citation>
    <scope>NUCLEOTIDE SEQUENCE [LARGE SCALE GENOMIC DNA]</scope>
    <source>
        <strain evidence="11">KCTC 42964</strain>
    </source>
</reference>
<comment type="subcellular location">
    <subcellularLocation>
        <location evidence="1">Membrane</location>
        <topology evidence="1">Multi-pass membrane protein</topology>
    </subcellularLocation>
</comment>
<dbReference type="InterPro" id="IPR050814">
    <property type="entry name" value="Myo-inositol_Transporter"/>
</dbReference>
<feature type="transmembrane region" description="Helical" evidence="8">
    <location>
        <begin position="444"/>
        <end position="466"/>
    </location>
</feature>
<dbReference type="PANTHER" id="PTHR48020">
    <property type="entry name" value="PROTON MYO-INOSITOL COTRANSPORTER"/>
    <property type="match status" value="1"/>
</dbReference>
<evidence type="ECO:0000256" key="5">
    <source>
        <dbReference type="ARBA" id="ARBA00022989"/>
    </source>
</evidence>
<dbReference type="Pfam" id="PF00083">
    <property type="entry name" value="Sugar_tr"/>
    <property type="match status" value="1"/>
</dbReference>
<dbReference type="PROSITE" id="PS50850">
    <property type="entry name" value="MFS"/>
    <property type="match status" value="1"/>
</dbReference>
<proteinExistence type="inferred from homology"/>
<evidence type="ECO:0000256" key="8">
    <source>
        <dbReference type="SAM" id="Phobius"/>
    </source>
</evidence>
<feature type="transmembrane region" description="Helical" evidence="8">
    <location>
        <begin position="168"/>
        <end position="191"/>
    </location>
</feature>
<keyword evidence="4 8" id="KW-0812">Transmembrane</keyword>
<dbReference type="InterPro" id="IPR005829">
    <property type="entry name" value="Sugar_transporter_CS"/>
</dbReference>
<keyword evidence="5 8" id="KW-1133">Transmembrane helix</keyword>
<feature type="transmembrane region" description="Helical" evidence="8">
    <location>
        <begin position="339"/>
        <end position="362"/>
    </location>
</feature>
<feature type="domain" description="Major facilitator superfamily (MFS) profile" evidence="9">
    <location>
        <begin position="102"/>
        <end position="535"/>
    </location>
</feature>